<protein>
    <recommendedName>
        <fullName evidence="5">Outer membrane porin, OprD family</fullName>
    </recommendedName>
</protein>
<dbReference type="GO" id="GO:0015288">
    <property type="term" value="F:porin activity"/>
    <property type="evidence" value="ECO:0007669"/>
    <property type="project" value="TreeGrafter"/>
</dbReference>
<evidence type="ECO:0000256" key="1">
    <source>
        <dbReference type="ARBA" id="ARBA00009075"/>
    </source>
</evidence>
<organism evidence="4">
    <name type="scientific">uncultured Sulfurovum sp</name>
    <dbReference type="NCBI Taxonomy" id="269237"/>
    <lineage>
        <taxon>Bacteria</taxon>
        <taxon>Pseudomonadati</taxon>
        <taxon>Campylobacterota</taxon>
        <taxon>Epsilonproteobacteria</taxon>
        <taxon>Campylobacterales</taxon>
        <taxon>Sulfurovaceae</taxon>
        <taxon>Sulfurovum</taxon>
        <taxon>environmental samples</taxon>
    </lineage>
</organism>
<reference evidence="4" key="1">
    <citation type="submission" date="2020-01" db="EMBL/GenBank/DDBJ databases">
        <authorList>
            <person name="Meier V. D."/>
            <person name="Meier V D."/>
        </authorList>
    </citation>
    <scope>NUCLEOTIDE SEQUENCE</scope>
    <source>
        <strain evidence="4">HLG_WM_MAG_05</strain>
    </source>
</reference>
<evidence type="ECO:0000256" key="2">
    <source>
        <dbReference type="ARBA" id="ARBA00022448"/>
    </source>
</evidence>
<sequence>MKKNILSLIVLSTLGVDAIETNSYEFNGYLRGTYHTHDIKNDKKYQDDAVGGKLHFQTPSYEGLSVGTSLYFTTKVFHGDNGDLIPLRGEYEESYAILGEVYLEGEFGETRLKIGRQELNTPFADMDDIGMVPNTFEAVTLVNNDIKDTEIFLGQIHKMSGVGAEVVDKFTRINGSQNMQVLGVSYEGIENLGLSAWYNRLKDAEVNGMAYFESIYENSFENYVYGLGLQYANQSYLVGEDAEVLGLKVDAGLKSLGVLVSCAYNKINNNVANSGFGGGPFFAGSEFLVVDNAGKNATARSVGLEYDVSTLGLKDLTLGVGKMYIETESKTKAREFDFLASYKVNDKLFIDMVYADLKAANVGVVDAEHLHVYVNYNF</sequence>
<dbReference type="Pfam" id="PF03573">
    <property type="entry name" value="OprD"/>
    <property type="match status" value="1"/>
</dbReference>
<dbReference type="EMBL" id="CACVAU010000028">
    <property type="protein sequence ID" value="CAA6808228.1"/>
    <property type="molecule type" value="Genomic_DNA"/>
</dbReference>
<accession>A0A6S6SYD9</accession>
<keyword evidence="2" id="KW-0813">Transport</keyword>
<comment type="similarity">
    <text evidence="1">Belongs to the outer membrane porin (Opr) (TC 1.B.25) family.</text>
</comment>
<proteinExistence type="inferred from homology"/>
<name>A0A6S6SYD9_9BACT</name>
<dbReference type="InterPro" id="IPR005318">
    <property type="entry name" value="OM_porin_bac"/>
</dbReference>
<dbReference type="InterPro" id="IPR023614">
    <property type="entry name" value="Porin_dom_sf"/>
</dbReference>
<gene>
    <name evidence="4" type="ORF">HELGO_WM13407</name>
</gene>
<evidence type="ECO:0000313" key="4">
    <source>
        <dbReference type="EMBL" id="CAA6808228.1"/>
    </source>
</evidence>
<dbReference type="AlphaFoldDB" id="A0A6S6SYD9"/>
<evidence type="ECO:0000256" key="3">
    <source>
        <dbReference type="ARBA" id="ARBA00022729"/>
    </source>
</evidence>
<keyword evidence="3" id="KW-0732">Signal</keyword>
<evidence type="ECO:0008006" key="5">
    <source>
        <dbReference type="Google" id="ProtNLM"/>
    </source>
</evidence>
<dbReference type="PANTHER" id="PTHR34596">
    <property type="entry name" value="CHITOPORIN"/>
    <property type="match status" value="1"/>
</dbReference>
<dbReference type="PANTHER" id="PTHR34596:SF2">
    <property type="entry name" value="CHITOPORIN"/>
    <property type="match status" value="1"/>
</dbReference>
<dbReference type="GO" id="GO:0016020">
    <property type="term" value="C:membrane"/>
    <property type="evidence" value="ECO:0007669"/>
    <property type="project" value="InterPro"/>
</dbReference>
<dbReference type="Gene3D" id="2.40.160.10">
    <property type="entry name" value="Porin"/>
    <property type="match status" value="1"/>
</dbReference>